<dbReference type="GO" id="GO:0014069">
    <property type="term" value="C:postsynaptic density"/>
    <property type="evidence" value="ECO:0007669"/>
    <property type="project" value="TreeGrafter"/>
</dbReference>
<keyword evidence="1" id="KW-0433">Leucine-rich repeat</keyword>
<dbReference type="AlphaFoldDB" id="A0A1I7XFZ6"/>
<dbReference type="PANTHER" id="PTHR23119:SF44">
    <property type="entry name" value="PROTEIN LAP4"/>
    <property type="match status" value="1"/>
</dbReference>
<dbReference type="WBParaSite" id="Hba_16599">
    <property type="protein sequence ID" value="Hba_16599"/>
    <property type="gene ID" value="Hba_16599"/>
</dbReference>
<dbReference type="InterPro" id="IPR036034">
    <property type="entry name" value="PDZ_sf"/>
</dbReference>
<dbReference type="GO" id="GO:0098968">
    <property type="term" value="P:neurotransmitter receptor transport postsynaptic membrane to endosome"/>
    <property type="evidence" value="ECO:0007669"/>
    <property type="project" value="TreeGrafter"/>
</dbReference>
<dbReference type="GO" id="GO:0016323">
    <property type="term" value="C:basolateral plasma membrane"/>
    <property type="evidence" value="ECO:0007669"/>
    <property type="project" value="TreeGrafter"/>
</dbReference>
<dbReference type="Pfam" id="PF13855">
    <property type="entry name" value="LRR_8"/>
    <property type="match status" value="1"/>
</dbReference>
<dbReference type="PROSITE" id="PS50106">
    <property type="entry name" value="PDZ"/>
    <property type="match status" value="4"/>
</dbReference>
<dbReference type="InterPro" id="IPR001611">
    <property type="entry name" value="Leu-rich_rpt"/>
</dbReference>
<keyword evidence="2" id="KW-0677">Repeat</keyword>
<dbReference type="Pfam" id="PF12799">
    <property type="entry name" value="LRR_4"/>
    <property type="match status" value="1"/>
</dbReference>
<dbReference type="Pfam" id="PF23598">
    <property type="entry name" value="LRR_14"/>
    <property type="match status" value="1"/>
</dbReference>
<dbReference type="PANTHER" id="PTHR23119">
    <property type="entry name" value="DISCS LARGE"/>
    <property type="match status" value="1"/>
</dbReference>
<feature type="region of interest" description="Disordered" evidence="3">
    <location>
        <begin position="407"/>
        <end position="439"/>
    </location>
</feature>
<reference evidence="6" key="1">
    <citation type="submission" date="2016-11" db="UniProtKB">
        <authorList>
            <consortium name="WormBaseParasite"/>
        </authorList>
    </citation>
    <scope>IDENTIFICATION</scope>
</reference>
<evidence type="ECO:0000256" key="3">
    <source>
        <dbReference type="SAM" id="MobiDB-lite"/>
    </source>
</evidence>
<feature type="domain" description="PDZ" evidence="4">
    <location>
        <begin position="561"/>
        <end position="649"/>
    </location>
</feature>
<dbReference type="SUPFAM" id="SSF50156">
    <property type="entry name" value="PDZ domain-like"/>
    <property type="match status" value="4"/>
</dbReference>
<protein>
    <submittedName>
        <fullName evidence="6">Protein lap4</fullName>
    </submittedName>
</protein>
<dbReference type="InterPro" id="IPR025875">
    <property type="entry name" value="Leu-rich_rpt_4"/>
</dbReference>
<dbReference type="GO" id="GO:0019901">
    <property type="term" value="F:protein kinase binding"/>
    <property type="evidence" value="ECO:0007669"/>
    <property type="project" value="TreeGrafter"/>
</dbReference>
<dbReference type="GO" id="GO:0045211">
    <property type="term" value="C:postsynaptic membrane"/>
    <property type="evidence" value="ECO:0007669"/>
    <property type="project" value="TreeGrafter"/>
</dbReference>
<dbReference type="SMART" id="SM00369">
    <property type="entry name" value="LRR_TYP"/>
    <property type="match status" value="13"/>
</dbReference>
<dbReference type="InterPro" id="IPR050614">
    <property type="entry name" value="Synaptic_Scaffolding_LAP-MAGUK"/>
</dbReference>
<organism evidence="5 6">
    <name type="scientific">Heterorhabditis bacteriophora</name>
    <name type="common">Entomopathogenic nematode worm</name>
    <dbReference type="NCBI Taxonomy" id="37862"/>
    <lineage>
        <taxon>Eukaryota</taxon>
        <taxon>Metazoa</taxon>
        <taxon>Ecdysozoa</taxon>
        <taxon>Nematoda</taxon>
        <taxon>Chromadorea</taxon>
        <taxon>Rhabditida</taxon>
        <taxon>Rhabditina</taxon>
        <taxon>Rhabditomorpha</taxon>
        <taxon>Strongyloidea</taxon>
        <taxon>Heterorhabditidae</taxon>
        <taxon>Heterorhabditis</taxon>
    </lineage>
</organism>
<evidence type="ECO:0000256" key="1">
    <source>
        <dbReference type="ARBA" id="ARBA00022614"/>
    </source>
</evidence>
<dbReference type="GO" id="GO:0043113">
    <property type="term" value="P:receptor clustering"/>
    <property type="evidence" value="ECO:0007669"/>
    <property type="project" value="TreeGrafter"/>
</dbReference>
<dbReference type="Pfam" id="PF00595">
    <property type="entry name" value="PDZ"/>
    <property type="match status" value="4"/>
</dbReference>
<dbReference type="PROSITE" id="PS51450">
    <property type="entry name" value="LRR"/>
    <property type="match status" value="3"/>
</dbReference>
<evidence type="ECO:0000313" key="5">
    <source>
        <dbReference type="Proteomes" id="UP000095283"/>
    </source>
</evidence>
<keyword evidence="5" id="KW-1185">Reference proteome</keyword>
<dbReference type="SMART" id="SM00364">
    <property type="entry name" value="LRR_BAC"/>
    <property type="match status" value="9"/>
</dbReference>
<evidence type="ECO:0000313" key="6">
    <source>
        <dbReference type="WBParaSite" id="Hba_16599"/>
    </source>
</evidence>
<dbReference type="SUPFAM" id="SSF52058">
    <property type="entry name" value="L domain-like"/>
    <property type="match status" value="2"/>
</dbReference>
<dbReference type="Proteomes" id="UP000095283">
    <property type="component" value="Unplaced"/>
</dbReference>
<dbReference type="InterPro" id="IPR032675">
    <property type="entry name" value="LRR_dom_sf"/>
</dbReference>
<feature type="domain" description="PDZ" evidence="4">
    <location>
        <begin position="853"/>
        <end position="943"/>
    </location>
</feature>
<dbReference type="Gene3D" id="3.80.10.10">
    <property type="entry name" value="Ribonuclease Inhibitor"/>
    <property type="match status" value="4"/>
</dbReference>
<proteinExistence type="predicted"/>
<dbReference type="GO" id="GO:0098609">
    <property type="term" value="P:cell-cell adhesion"/>
    <property type="evidence" value="ECO:0007669"/>
    <property type="project" value="TreeGrafter"/>
</dbReference>
<evidence type="ECO:0000256" key="2">
    <source>
        <dbReference type="ARBA" id="ARBA00022737"/>
    </source>
</evidence>
<dbReference type="Gene3D" id="2.30.42.10">
    <property type="match status" value="4"/>
</dbReference>
<dbReference type="FunFam" id="3.80.10.10:FF:000779">
    <property type="entry name" value="Probable inactive serine/threonine-protein kinase DDB_G0278909"/>
    <property type="match status" value="1"/>
</dbReference>
<dbReference type="GO" id="GO:0005912">
    <property type="term" value="C:adherens junction"/>
    <property type="evidence" value="ECO:0007669"/>
    <property type="project" value="TreeGrafter"/>
</dbReference>
<accession>A0A1I7XFZ6</accession>
<dbReference type="InterPro" id="IPR003591">
    <property type="entry name" value="Leu-rich_rpt_typical-subtyp"/>
</dbReference>
<sequence>MKYMRISFDIFIFLQPLFRLPKLRLLDLSDNNLISIPSEIAQLVSLVELNLSRNDISDLPEQMKECKTLMILDLSSNPITRLPETISQCVSLTHLALNDVSLTQLPVDIGHLSHLRSLEVRENLIRTLPASITQLEKLQVLDLGQNELDLLPAEMGNLESLRELYIDSNDLEVLPDQIIRCKLLEQLGKLYFYEFYENYHFFVSFLGLTILDVSENRLAVLPEEFGDLDQLTDLKLSQNCLPGLPNSIGRLKKLSILKLEKNAIYQLTQSIGTCDQLTELFLTNNLLSELPSSIGNLRNLKNLNVDQNQLTAIPSTIGGCVSLSVLSLRENKISEIPMDIGKCERLTVLDLCNNRLSYLPFTINVLFKLQALWLSENQSQAMLKLQVERDPRTGVKVLTCYLLPQQSAQQQDPERTGQIRSFLGGPKVHFPDQDTTADEDKLPIGQFERHDTPHPKPQKLKKSSIDGHVIHHEGDHQVRPVYIYEPERSSENTQQKPSTPVRDLERSVAFSSDVTEASGGCRLKRINTPHYKGVRGALPSGDKVGNFGGVRSPSKDTVIRRIRVERDAESHLGLSIAGGLGSTPYREGDQSLFVSRVHPGGPADKAGLRVDDKLLRVNDSDVSSATHDQAVRVMHESRNSVELTVLRTEDTSPEVLPGGFKVLLVIIFHSKSLTSKYFALVTSVIFARYASGSPGFAVAGGIGSGKDGVFISYITPGGPADKQGKLAVGDRVLSINGTRMKGVRHDQAVALLTGHPNEDIYISVQRDRPSLCSPIPSTPLTTSSPNPTTAVSPQSPVVRKFPRQLFIPLLYFCVLSLSFSFQLSVSQINSSSSMSLSINQLGDTSSWDGKTEEVELIKEGKSLGLSVVGGVDHSSHPFGMDKPGVFISKISANSPAARSQRLRVGDRILSVNDRDVSEAKHNDAVEALKQSGSRVRIRITHDKQPKGLREVMIRRKETQPLGISIHGGVGSRVANQADNTDEGIFIERVQSGSVSDRAGLLAGQRIIEVNGESLLGCNKAEAAEILRDSNELRLLVCDGYHPSVNRTLSHSSVREADENGHQPSICEMASQPMMSSPHTVVTTDDSVANGEMLIERSSFSSDAPLATSSPLPNPPLIAPKPSRIPPAVAPKPTLKTSQVQNISMADNPNPEKLTFASKLKKFEQEIEVKRLDSKQIAATSLPPPEKRPLLSEDDIRKMKEEESWKS</sequence>
<feature type="region of interest" description="Disordered" evidence="3">
    <location>
        <begin position="1173"/>
        <end position="1206"/>
    </location>
</feature>
<name>A0A1I7XFZ6_HETBA</name>
<dbReference type="GO" id="GO:0045197">
    <property type="term" value="P:establishment or maintenance of epithelial cell apical/basal polarity"/>
    <property type="evidence" value="ECO:0007669"/>
    <property type="project" value="TreeGrafter"/>
</dbReference>
<dbReference type="SMART" id="SM00228">
    <property type="entry name" value="PDZ"/>
    <property type="match status" value="4"/>
</dbReference>
<feature type="domain" description="PDZ" evidence="4">
    <location>
        <begin position="950"/>
        <end position="1031"/>
    </location>
</feature>
<dbReference type="InterPro" id="IPR001478">
    <property type="entry name" value="PDZ"/>
</dbReference>
<feature type="compositionally biased region" description="Basic and acidic residues" evidence="3">
    <location>
        <begin position="1184"/>
        <end position="1206"/>
    </location>
</feature>
<dbReference type="InterPro" id="IPR055414">
    <property type="entry name" value="LRR_R13L4/SHOC2-like"/>
</dbReference>
<feature type="domain" description="PDZ" evidence="4">
    <location>
        <begin position="683"/>
        <end position="752"/>
    </location>
</feature>
<evidence type="ECO:0000259" key="4">
    <source>
        <dbReference type="PROSITE" id="PS50106"/>
    </source>
</evidence>
<dbReference type="GO" id="GO:0098887">
    <property type="term" value="P:neurotransmitter receptor transport, endosome to postsynaptic membrane"/>
    <property type="evidence" value="ECO:0007669"/>
    <property type="project" value="TreeGrafter"/>
</dbReference>